<keyword evidence="2" id="KW-1185">Reference proteome</keyword>
<gene>
    <name evidence="1" type="ORF">KDK_27690</name>
</gene>
<dbReference type="OrthoDB" id="9871166at2"/>
<dbReference type="Proteomes" id="UP000287188">
    <property type="component" value="Unassembled WGS sequence"/>
</dbReference>
<organism evidence="1 2">
    <name type="scientific">Dictyobacter kobayashii</name>
    <dbReference type="NCBI Taxonomy" id="2014872"/>
    <lineage>
        <taxon>Bacteria</taxon>
        <taxon>Bacillati</taxon>
        <taxon>Chloroflexota</taxon>
        <taxon>Ktedonobacteria</taxon>
        <taxon>Ktedonobacterales</taxon>
        <taxon>Dictyobacteraceae</taxon>
        <taxon>Dictyobacter</taxon>
    </lineage>
</organism>
<comment type="caution">
    <text evidence="1">The sequence shown here is derived from an EMBL/GenBank/DDBJ whole genome shotgun (WGS) entry which is preliminary data.</text>
</comment>
<sequence>MASTFLKHYARHVPRFEAREKRYRAQSVAAHAERLTTLVEQLDPGERQQIDAEIARLDSERKQAERFDRYNEMTARHQAAFRSQVQKARAARLY</sequence>
<dbReference type="RefSeq" id="WP_126550644.1">
    <property type="nucleotide sequence ID" value="NZ_BIFS01000001.1"/>
</dbReference>
<name>A0A402AIQ8_9CHLR</name>
<proteinExistence type="predicted"/>
<reference evidence="2" key="1">
    <citation type="submission" date="2018-12" db="EMBL/GenBank/DDBJ databases">
        <title>Tengunoibacter tsumagoiensis gen. nov., sp. nov., Dictyobacter kobayashii sp. nov., D. alpinus sp. nov., and D. joshuensis sp. nov. and description of Dictyobacteraceae fam. nov. within the order Ktedonobacterales isolated from Tengu-no-mugimeshi.</title>
        <authorList>
            <person name="Wang C.M."/>
            <person name="Zheng Y."/>
            <person name="Sakai Y."/>
            <person name="Toyoda A."/>
            <person name="Minakuchi Y."/>
            <person name="Abe K."/>
            <person name="Yokota A."/>
            <person name="Yabe S."/>
        </authorList>
    </citation>
    <scope>NUCLEOTIDE SEQUENCE [LARGE SCALE GENOMIC DNA]</scope>
    <source>
        <strain evidence="2">Uno11</strain>
    </source>
</reference>
<evidence type="ECO:0000313" key="1">
    <source>
        <dbReference type="EMBL" id="GCE18969.1"/>
    </source>
</evidence>
<dbReference type="EMBL" id="BIFS01000001">
    <property type="protein sequence ID" value="GCE18969.1"/>
    <property type="molecule type" value="Genomic_DNA"/>
</dbReference>
<evidence type="ECO:0000313" key="2">
    <source>
        <dbReference type="Proteomes" id="UP000287188"/>
    </source>
</evidence>
<dbReference type="AlphaFoldDB" id="A0A402AIQ8"/>
<protein>
    <submittedName>
        <fullName evidence="1">Uncharacterized protein</fullName>
    </submittedName>
</protein>
<accession>A0A402AIQ8</accession>